<evidence type="ECO:0000256" key="6">
    <source>
        <dbReference type="ARBA" id="ARBA00023242"/>
    </source>
</evidence>
<keyword evidence="3" id="KW-0698">rRNA processing</keyword>
<evidence type="ECO:0000256" key="5">
    <source>
        <dbReference type="ARBA" id="ARBA00022737"/>
    </source>
</evidence>
<proteinExistence type="predicted"/>
<sequence>MEVNQWTSNHDLVIHALHFCLYLHVVALRQAIRKGLIKFDNLKELHVYLLWEDESHATEKSGHLAYIPALKPKFPGHTESYNNTSQTQEEFNSYQLMYEEDRRSLYLKGKINFNPESLKPKPPSQKGRRPYPTTCYLEYRDVLILNTGLGNEEEQERVMELLVIKTPPSPDLFKTGIAKETSFLQFCQKISFTIIRGLSYCTFEAGDDAIVGSREGRCHPKDLNSVTFHRSYPLFASCSDDRTACVFHGMVYSDLNQNPLIILLEILGGHKSSNGGGVMDCKFHPRQPWLFTTGADSLTKLYCH</sequence>
<comment type="subcellular location">
    <subcellularLocation>
        <location evidence="1">Nucleus</location>
        <location evidence="1">Nucleolus</location>
    </subcellularLocation>
</comment>
<dbReference type="PANTHER" id="PTHR17605">
    <property type="entry name" value="RIBOSOME BIOGENESIS PROTEIN BOP1 BLOCK OF PROLIFERATION 1 PROTEIN"/>
    <property type="match status" value="1"/>
</dbReference>
<dbReference type="GO" id="GO:0043021">
    <property type="term" value="F:ribonucleoprotein complex binding"/>
    <property type="evidence" value="ECO:0007669"/>
    <property type="project" value="TreeGrafter"/>
</dbReference>
<dbReference type="EMBL" id="BTGU01000001">
    <property type="protein sequence ID" value="GMN26851.1"/>
    <property type="molecule type" value="Genomic_DNA"/>
</dbReference>
<dbReference type="SMART" id="SM01035">
    <property type="entry name" value="BOP1NT"/>
    <property type="match status" value="1"/>
</dbReference>
<dbReference type="Pfam" id="PF00400">
    <property type="entry name" value="WD40"/>
    <property type="match status" value="2"/>
</dbReference>
<evidence type="ECO:0000256" key="4">
    <source>
        <dbReference type="ARBA" id="ARBA00022574"/>
    </source>
</evidence>
<dbReference type="SMART" id="SM00320">
    <property type="entry name" value="WD40"/>
    <property type="match status" value="2"/>
</dbReference>
<dbReference type="Proteomes" id="UP001187192">
    <property type="component" value="Unassembled WGS sequence"/>
</dbReference>
<evidence type="ECO:0000256" key="1">
    <source>
        <dbReference type="ARBA" id="ARBA00004604"/>
    </source>
</evidence>
<reference evidence="8" key="1">
    <citation type="submission" date="2023-07" db="EMBL/GenBank/DDBJ databases">
        <title>draft genome sequence of fig (Ficus carica).</title>
        <authorList>
            <person name="Takahashi T."/>
            <person name="Nishimura K."/>
        </authorList>
    </citation>
    <scope>NUCLEOTIDE SEQUENCE</scope>
</reference>
<dbReference type="GO" id="GO:0030687">
    <property type="term" value="C:preribosome, large subunit precursor"/>
    <property type="evidence" value="ECO:0007669"/>
    <property type="project" value="TreeGrafter"/>
</dbReference>
<evidence type="ECO:0000313" key="8">
    <source>
        <dbReference type="EMBL" id="GMN26851.1"/>
    </source>
</evidence>
<dbReference type="InterPro" id="IPR036322">
    <property type="entry name" value="WD40_repeat_dom_sf"/>
</dbReference>
<dbReference type="InterPro" id="IPR012953">
    <property type="entry name" value="BOP1_N_dom"/>
</dbReference>
<keyword evidence="2" id="KW-0690">Ribosome biogenesis</keyword>
<dbReference type="GO" id="GO:0000463">
    <property type="term" value="P:maturation of LSU-rRNA from tricistronic rRNA transcript (SSU-rRNA, 5.8S rRNA, LSU-rRNA)"/>
    <property type="evidence" value="ECO:0007669"/>
    <property type="project" value="TreeGrafter"/>
</dbReference>
<feature type="domain" description="BOP1 N-terminal" evidence="7">
    <location>
        <begin position="1"/>
        <end position="132"/>
    </location>
</feature>
<dbReference type="InterPro" id="IPR015943">
    <property type="entry name" value="WD40/YVTN_repeat-like_dom_sf"/>
</dbReference>
<keyword evidence="4" id="KW-0853">WD repeat</keyword>
<dbReference type="InterPro" id="IPR028598">
    <property type="entry name" value="BOP1/Erb1"/>
</dbReference>
<evidence type="ECO:0000256" key="2">
    <source>
        <dbReference type="ARBA" id="ARBA00022517"/>
    </source>
</evidence>
<comment type="caution">
    <text evidence="8">The sequence shown here is derived from an EMBL/GenBank/DDBJ whole genome shotgun (WGS) entry which is preliminary data.</text>
</comment>
<dbReference type="PANTHER" id="PTHR17605:SF0">
    <property type="entry name" value="RIBOSOME BIOGENESIS PROTEIN BOP1"/>
    <property type="match status" value="1"/>
</dbReference>
<evidence type="ECO:0000256" key="3">
    <source>
        <dbReference type="ARBA" id="ARBA00022552"/>
    </source>
</evidence>
<keyword evidence="5" id="KW-0677">Repeat</keyword>
<dbReference type="SUPFAM" id="SSF50978">
    <property type="entry name" value="WD40 repeat-like"/>
    <property type="match status" value="1"/>
</dbReference>
<organism evidence="8 9">
    <name type="scientific">Ficus carica</name>
    <name type="common">Common fig</name>
    <dbReference type="NCBI Taxonomy" id="3494"/>
    <lineage>
        <taxon>Eukaryota</taxon>
        <taxon>Viridiplantae</taxon>
        <taxon>Streptophyta</taxon>
        <taxon>Embryophyta</taxon>
        <taxon>Tracheophyta</taxon>
        <taxon>Spermatophyta</taxon>
        <taxon>Magnoliopsida</taxon>
        <taxon>eudicotyledons</taxon>
        <taxon>Gunneridae</taxon>
        <taxon>Pentapetalae</taxon>
        <taxon>rosids</taxon>
        <taxon>fabids</taxon>
        <taxon>Rosales</taxon>
        <taxon>Moraceae</taxon>
        <taxon>Ficeae</taxon>
        <taxon>Ficus</taxon>
    </lineage>
</organism>
<dbReference type="InterPro" id="IPR001680">
    <property type="entry name" value="WD40_rpt"/>
</dbReference>
<gene>
    <name evidence="8" type="ORF">TIFTF001_001445</name>
</gene>
<dbReference type="Pfam" id="PF08145">
    <property type="entry name" value="BOP1NT"/>
    <property type="match status" value="1"/>
</dbReference>
<accession>A0AA87ZG51</accession>
<dbReference type="GO" id="GO:0070545">
    <property type="term" value="C:PeBoW complex"/>
    <property type="evidence" value="ECO:0007669"/>
    <property type="project" value="TreeGrafter"/>
</dbReference>
<evidence type="ECO:0000313" key="9">
    <source>
        <dbReference type="Proteomes" id="UP001187192"/>
    </source>
</evidence>
<protein>
    <recommendedName>
        <fullName evidence="7">BOP1 N-terminal domain-containing protein</fullName>
    </recommendedName>
</protein>
<dbReference type="AlphaFoldDB" id="A0AA87ZG51"/>
<dbReference type="Gene3D" id="2.130.10.10">
    <property type="entry name" value="YVTN repeat-like/Quinoprotein amine dehydrogenase"/>
    <property type="match status" value="1"/>
</dbReference>
<keyword evidence="6" id="KW-0539">Nucleus</keyword>
<name>A0AA87ZG51_FICCA</name>
<evidence type="ECO:0000259" key="7">
    <source>
        <dbReference type="SMART" id="SM01035"/>
    </source>
</evidence>
<keyword evidence="9" id="KW-1185">Reference proteome</keyword>